<evidence type="ECO:0000256" key="1">
    <source>
        <dbReference type="ARBA" id="ARBA00023236"/>
    </source>
</evidence>
<organism evidence="3 4">
    <name type="scientific">Cellulomonas shaoxiangyii</name>
    <dbReference type="NCBI Taxonomy" id="2566013"/>
    <lineage>
        <taxon>Bacteria</taxon>
        <taxon>Bacillati</taxon>
        <taxon>Actinomycetota</taxon>
        <taxon>Actinomycetes</taxon>
        <taxon>Micrococcales</taxon>
        <taxon>Cellulomonadaceae</taxon>
        <taxon>Cellulomonas</taxon>
    </lineage>
</organism>
<evidence type="ECO:0000259" key="2">
    <source>
        <dbReference type="Pfam" id="PF13304"/>
    </source>
</evidence>
<dbReference type="OrthoDB" id="104167at2"/>
<dbReference type="Gene3D" id="3.40.50.300">
    <property type="entry name" value="P-loop containing nucleotide triphosphate hydrolases"/>
    <property type="match status" value="2"/>
</dbReference>
<dbReference type="PIRSF" id="PIRSF029347">
    <property type="entry name" value="RecF"/>
    <property type="match status" value="1"/>
</dbReference>
<dbReference type="PANTHER" id="PTHR32182">
    <property type="entry name" value="DNA REPLICATION AND REPAIR PROTEIN RECF"/>
    <property type="match status" value="1"/>
</dbReference>
<keyword evidence="1" id="KW-0742">SOS response</keyword>
<dbReference type="GO" id="GO:0009432">
    <property type="term" value="P:SOS response"/>
    <property type="evidence" value="ECO:0007669"/>
    <property type="project" value="UniProtKB-KW"/>
</dbReference>
<accession>A0A4P7SNV8</accession>
<dbReference type="EMBL" id="CP039291">
    <property type="protein sequence ID" value="QCB94956.1"/>
    <property type="molecule type" value="Genomic_DNA"/>
</dbReference>
<dbReference type="KEGG" id="celz:E5225_16685"/>
<sequence>MIRTVAVEGYRSLRSLVLEPGALTVVTGGNGSGKSSLYRSLRLLQACSTGAFAATLAQEGGLASALWAGRRVREGRGPGAGPVRLRLGVQHGPGHVRGQIADDDVAFGYACEVGLPQLERTSPFVRDPEIKAETVWVGHAPRPRDVVAERRGPSVRARDADDAWVQVPAQPDPTESLLTELVDPLLAPQVLLVRESLRGWRFYDHVRTDAEAPARRGSVLTRTPVLAADGRDLAAAVATIRYLGGGAELAEVVDRAFPGSTLDVGGTDEHATVTMTQPGLLRPLSAAELSDGTLRFVLWAAALLTPRPPALMVVNEPETSLHPDLLPALAHLLAAAARRTQVVVVSHARPLVDALLADDSTPADTRHVALEKDVGETVVAGRGGLLDVPAWHWPGR</sequence>
<name>A0A4P7SNV8_9CELL</name>
<evidence type="ECO:0000313" key="4">
    <source>
        <dbReference type="Proteomes" id="UP000296469"/>
    </source>
</evidence>
<dbReference type="RefSeq" id="WP_135974313.1">
    <property type="nucleotide sequence ID" value="NZ_CP039291.1"/>
</dbReference>
<proteinExistence type="predicted"/>
<dbReference type="Pfam" id="PF13304">
    <property type="entry name" value="AAA_21"/>
    <property type="match status" value="1"/>
</dbReference>
<dbReference type="AlphaFoldDB" id="A0A4P7SNV8"/>
<feature type="domain" description="ATPase AAA-type core" evidence="2">
    <location>
        <begin position="23"/>
        <end position="348"/>
    </location>
</feature>
<dbReference type="GO" id="GO:0000731">
    <property type="term" value="P:DNA synthesis involved in DNA repair"/>
    <property type="evidence" value="ECO:0007669"/>
    <property type="project" value="TreeGrafter"/>
</dbReference>
<dbReference type="InterPro" id="IPR014555">
    <property type="entry name" value="RecF-like"/>
</dbReference>
<dbReference type="Proteomes" id="UP000296469">
    <property type="component" value="Chromosome"/>
</dbReference>
<dbReference type="SUPFAM" id="SSF52540">
    <property type="entry name" value="P-loop containing nucleoside triphosphate hydrolases"/>
    <property type="match status" value="1"/>
</dbReference>
<keyword evidence="1" id="KW-0227">DNA damage</keyword>
<dbReference type="InterPro" id="IPR003959">
    <property type="entry name" value="ATPase_AAA_core"/>
</dbReference>
<keyword evidence="3" id="KW-0067">ATP-binding</keyword>
<protein>
    <submittedName>
        <fullName evidence="3">ATP-binding protein</fullName>
    </submittedName>
</protein>
<keyword evidence="4" id="KW-1185">Reference proteome</keyword>
<dbReference type="GO" id="GO:0016887">
    <property type="term" value="F:ATP hydrolysis activity"/>
    <property type="evidence" value="ECO:0007669"/>
    <property type="project" value="InterPro"/>
</dbReference>
<dbReference type="GO" id="GO:0005524">
    <property type="term" value="F:ATP binding"/>
    <property type="evidence" value="ECO:0007669"/>
    <property type="project" value="UniProtKB-KW"/>
</dbReference>
<reference evidence="3 4" key="1">
    <citation type="submission" date="2019-04" db="EMBL/GenBank/DDBJ databases">
        <title>Isolation and identification of Cellulomonas shaoxiangyii sp. Nov. isolated from feces of the Tibetan antelopes (Pantholops hodgsonii) in the Qinghai-Tibet plateau of China.</title>
        <authorList>
            <person name="Tian Z."/>
        </authorList>
    </citation>
    <scope>NUCLEOTIDE SEQUENCE [LARGE SCALE GENOMIC DNA]</scope>
    <source>
        <strain evidence="3 4">Z28</strain>
    </source>
</reference>
<gene>
    <name evidence="3" type="ORF">E5225_16685</name>
</gene>
<dbReference type="InterPro" id="IPR027417">
    <property type="entry name" value="P-loop_NTPase"/>
</dbReference>
<dbReference type="PANTHER" id="PTHR32182:SF25">
    <property type="entry name" value="SLR1056 PROTEIN"/>
    <property type="match status" value="1"/>
</dbReference>
<dbReference type="GO" id="GO:0006302">
    <property type="term" value="P:double-strand break repair"/>
    <property type="evidence" value="ECO:0007669"/>
    <property type="project" value="TreeGrafter"/>
</dbReference>
<evidence type="ECO:0000313" key="3">
    <source>
        <dbReference type="EMBL" id="QCB94956.1"/>
    </source>
</evidence>
<keyword evidence="3" id="KW-0547">Nucleotide-binding</keyword>